<keyword evidence="1" id="KW-0812">Transmembrane</keyword>
<reference evidence="3 4" key="1">
    <citation type="submission" date="2015-03" db="EMBL/GenBank/DDBJ databases">
        <authorList>
            <person name="Murphy D."/>
        </authorList>
    </citation>
    <scope>NUCLEOTIDE SEQUENCE [LARGE SCALE GENOMIC DNA]</scope>
    <source>
        <strain evidence="3 4">OL-4</strain>
    </source>
</reference>
<dbReference type="Pfam" id="PF12704">
    <property type="entry name" value="MacB_PCD"/>
    <property type="match status" value="1"/>
</dbReference>
<organism evidence="3 4">
    <name type="scientific">Syntrophomonas zehnderi OL-4</name>
    <dbReference type="NCBI Taxonomy" id="690567"/>
    <lineage>
        <taxon>Bacteria</taxon>
        <taxon>Bacillati</taxon>
        <taxon>Bacillota</taxon>
        <taxon>Clostridia</taxon>
        <taxon>Eubacteriales</taxon>
        <taxon>Syntrophomonadaceae</taxon>
        <taxon>Syntrophomonas</taxon>
    </lineage>
</organism>
<evidence type="ECO:0000259" key="2">
    <source>
        <dbReference type="Pfam" id="PF12704"/>
    </source>
</evidence>
<sequence>MFIFMNLILVNILAWTIIEEQSQISNYYRSNKTVKFIIRQDLDHDDIVKLYQLMDKTLLYCDVCKIDGGKVIGIVGRDRLFDPNIIEGRLFSEADFANQTTAAVIGKNIASSQYVDNHSIELFEDKFQVIGVTTYDNNAALDNVIFLNLTSLNSLPPYRYFYLDGPSTVKINSVLEMIDDYFNIYVTEPNSNPLERIIVLSDQYKYINKIIILTIILSIILYCSFALVSLKRETNIEILLGFSIGNILKMITEKYFFKNFIIILIILLEGLILSLFGTRLSWLTLSVQLFLYLAIINFVLFVYSLGKFYKIRGDQNVLFSKR</sequence>
<keyword evidence="4" id="KW-1185">Reference proteome</keyword>
<protein>
    <submittedName>
        <fullName evidence="3">MacB-like periplasmic core domain</fullName>
    </submittedName>
</protein>
<name>A0A0E3W3H1_9FIRM</name>
<gene>
    <name evidence="3" type="ORF">1951</name>
</gene>
<dbReference type="STRING" id="690567.1951"/>
<evidence type="ECO:0000313" key="4">
    <source>
        <dbReference type="Proteomes" id="UP000045545"/>
    </source>
</evidence>
<keyword evidence="1" id="KW-0472">Membrane</keyword>
<dbReference type="InterPro" id="IPR025857">
    <property type="entry name" value="MacB_PCD"/>
</dbReference>
<keyword evidence="1" id="KW-1133">Transmembrane helix</keyword>
<dbReference type="EMBL" id="CGIH01000031">
    <property type="protein sequence ID" value="CFX82270.1"/>
    <property type="molecule type" value="Genomic_DNA"/>
</dbReference>
<evidence type="ECO:0000256" key="1">
    <source>
        <dbReference type="SAM" id="Phobius"/>
    </source>
</evidence>
<feature type="transmembrane region" description="Helical" evidence="1">
    <location>
        <begin position="210"/>
        <end position="230"/>
    </location>
</feature>
<feature type="transmembrane region" description="Helical" evidence="1">
    <location>
        <begin position="256"/>
        <end position="276"/>
    </location>
</feature>
<accession>A0A0E3W3H1</accession>
<feature type="transmembrane region" description="Helical" evidence="1">
    <location>
        <begin position="282"/>
        <end position="303"/>
    </location>
</feature>
<evidence type="ECO:0000313" key="3">
    <source>
        <dbReference type="EMBL" id="CFX82270.1"/>
    </source>
</evidence>
<feature type="domain" description="MacB-like periplasmic core" evidence="2">
    <location>
        <begin position="80"/>
        <end position="166"/>
    </location>
</feature>
<dbReference type="Proteomes" id="UP000045545">
    <property type="component" value="Unassembled WGS sequence"/>
</dbReference>
<proteinExistence type="predicted"/>
<dbReference type="AlphaFoldDB" id="A0A0E3W3H1"/>